<keyword evidence="2 6" id="KW-0472">Membrane</keyword>
<sequence>MLARRLLPALLLTAALAACSSDDKLTQVEKPVGTLYNDAFTEMHDENYRRAAALFDEVERQHPYSQWATRAQLMAAFAHYQNLKYDDAIVALDRFIQLHPGYENVDYAYYLKAICYYEQITDIRRDQKMTELALDSLNEVTRRFPGTPYAIDAARKLQLARDHLAAKSMEIGRYYQEKKIWNAAINRFRDVIDRYQTTTHTPEALERVVECYLALGLREEAVKAASVLGYNYPDSEWYRDAYSLVNNGRTAPDSDSGNSRGWFGRAWNSLSPF</sequence>
<keyword evidence="1 6" id="KW-0732">Signal</keyword>
<dbReference type="RefSeq" id="WP_420242909.1">
    <property type="nucleotide sequence ID" value="NZ_BOPV01000001.1"/>
</dbReference>
<dbReference type="PANTHER" id="PTHR37423:SF1">
    <property type="entry name" value="OUTER MEMBRANE PROTEIN ASSEMBLY FACTOR BAMD"/>
    <property type="match status" value="1"/>
</dbReference>
<dbReference type="SUPFAM" id="SSF48452">
    <property type="entry name" value="TPR-like"/>
    <property type="match status" value="1"/>
</dbReference>
<comment type="function">
    <text evidence="6">Part of the outer membrane protein assembly complex, which is involved in assembly and insertion of beta-barrel proteins into the outer membrane.</text>
</comment>
<dbReference type="NCBIfam" id="TIGR03302">
    <property type="entry name" value="OM_YfiO"/>
    <property type="match status" value="1"/>
</dbReference>
<protein>
    <recommendedName>
        <fullName evidence="6">Outer membrane protein assembly factor BamD</fullName>
    </recommendedName>
</protein>
<dbReference type="PROSITE" id="PS51257">
    <property type="entry name" value="PROKAR_LIPOPROTEIN"/>
    <property type="match status" value="1"/>
</dbReference>
<accession>A0A8S8XFF5</accession>
<dbReference type="GO" id="GO:1990063">
    <property type="term" value="C:Bam protein complex"/>
    <property type="evidence" value="ECO:0007669"/>
    <property type="project" value="TreeGrafter"/>
</dbReference>
<keyword evidence="3 6" id="KW-0564">Palmitate</keyword>
<keyword evidence="10" id="KW-1185">Reference proteome</keyword>
<dbReference type="Gene3D" id="1.25.40.10">
    <property type="entry name" value="Tetratricopeptide repeat domain"/>
    <property type="match status" value="1"/>
</dbReference>
<gene>
    <name evidence="6 9" type="primary">bamD</name>
    <name evidence="9" type="ORF">TMPK1_20270</name>
</gene>
<comment type="caution">
    <text evidence="9">The sequence shown here is derived from an EMBL/GenBank/DDBJ whole genome shotgun (WGS) entry which is preliminary data.</text>
</comment>
<comment type="subunit">
    <text evidence="6">Part of the Bam complex.</text>
</comment>
<evidence type="ECO:0000256" key="5">
    <source>
        <dbReference type="ARBA" id="ARBA00023288"/>
    </source>
</evidence>
<evidence type="ECO:0000256" key="3">
    <source>
        <dbReference type="ARBA" id="ARBA00023139"/>
    </source>
</evidence>
<comment type="similarity">
    <text evidence="6">Belongs to the BamD family.</text>
</comment>
<evidence type="ECO:0000313" key="9">
    <source>
        <dbReference type="EMBL" id="GIL39790.1"/>
    </source>
</evidence>
<feature type="chain" id="PRO_5035978794" description="Outer membrane protein assembly factor BamD" evidence="7">
    <location>
        <begin position="18"/>
        <end position="273"/>
    </location>
</feature>
<proteinExistence type="inferred from homology"/>
<dbReference type="AlphaFoldDB" id="A0A8S8XFF5"/>
<dbReference type="HAMAP" id="MF_00922">
    <property type="entry name" value="OM_assembly_BamD"/>
    <property type="match status" value="1"/>
</dbReference>
<dbReference type="PANTHER" id="PTHR37423">
    <property type="entry name" value="SOLUBLE LYTIC MUREIN TRANSGLYCOSYLASE-RELATED"/>
    <property type="match status" value="1"/>
</dbReference>
<reference evidence="9" key="1">
    <citation type="submission" date="2021-02" db="EMBL/GenBank/DDBJ databases">
        <title>Genome sequence of Rhodospirillales sp. strain TMPK1 isolated from soil.</title>
        <authorList>
            <person name="Nakai R."/>
            <person name="Kusada H."/>
            <person name="Tamaki H."/>
        </authorList>
    </citation>
    <scope>NUCLEOTIDE SEQUENCE</scope>
    <source>
        <strain evidence="9">TMPK1</strain>
    </source>
</reference>
<organism evidence="9 10">
    <name type="scientific">Roseiterribacter gracilis</name>
    <dbReference type="NCBI Taxonomy" id="2812848"/>
    <lineage>
        <taxon>Bacteria</taxon>
        <taxon>Pseudomonadati</taxon>
        <taxon>Pseudomonadota</taxon>
        <taxon>Alphaproteobacteria</taxon>
        <taxon>Rhodospirillales</taxon>
        <taxon>Roseiterribacteraceae</taxon>
        <taxon>Roseiterribacter</taxon>
    </lineage>
</organism>
<dbReference type="InterPro" id="IPR039565">
    <property type="entry name" value="BamD-like"/>
</dbReference>
<dbReference type="Pfam" id="PF13525">
    <property type="entry name" value="YfiO"/>
    <property type="match status" value="1"/>
</dbReference>
<evidence type="ECO:0000256" key="6">
    <source>
        <dbReference type="HAMAP-Rule" id="MF_00922"/>
    </source>
</evidence>
<dbReference type="EMBL" id="BOPV01000001">
    <property type="protein sequence ID" value="GIL39790.1"/>
    <property type="molecule type" value="Genomic_DNA"/>
</dbReference>
<dbReference type="GO" id="GO:0043165">
    <property type="term" value="P:Gram-negative-bacterium-type cell outer membrane assembly"/>
    <property type="evidence" value="ECO:0007669"/>
    <property type="project" value="UniProtKB-UniRule"/>
</dbReference>
<feature type="signal peptide" evidence="7">
    <location>
        <begin position="1"/>
        <end position="17"/>
    </location>
</feature>
<keyword evidence="4 6" id="KW-0998">Cell outer membrane</keyword>
<evidence type="ECO:0000313" key="10">
    <source>
        <dbReference type="Proteomes" id="UP000681075"/>
    </source>
</evidence>
<dbReference type="InterPro" id="IPR017689">
    <property type="entry name" value="BamD"/>
</dbReference>
<dbReference type="Proteomes" id="UP000681075">
    <property type="component" value="Unassembled WGS sequence"/>
</dbReference>
<evidence type="ECO:0000256" key="4">
    <source>
        <dbReference type="ARBA" id="ARBA00023237"/>
    </source>
</evidence>
<feature type="domain" description="Outer membrane lipoprotein BamD-like" evidence="8">
    <location>
        <begin position="30"/>
        <end position="224"/>
    </location>
</feature>
<comment type="subcellular location">
    <subcellularLocation>
        <location evidence="6">Cell outer membrane</location>
        <topology evidence="6">Lipid-anchor</topology>
    </subcellularLocation>
</comment>
<name>A0A8S8XFF5_9PROT</name>
<dbReference type="InterPro" id="IPR011990">
    <property type="entry name" value="TPR-like_helical_dom_sf"/>
</dbReference>
<evidence type="ECO:0000256" key="2">
    <source>
        <dbReference type="ARBA" id="ARBA00023136"/>
    </source>
</evidence>
<keyword evidence="5 6" id="KW-0449">Lipoprotein</keyword>
<evidence type="ECO:0000256" key="7">
    <source>
        <dbReference type="SAM" id="SignalP"/>
    </source>
</evidence>
<evidence type="ECO:0000259" key="8">
    <source>
        <dbReference type="Pfam" id="PF13525"/>
    </source>
</evidence>
<evidence type="ECO:0000256" key="1">
    <source>
        <dbReference type="ARBA" id="ARBA00022729"/>
    </source>
</evidence>
<dbReference type="GO" id="GO:0051205">
    <property type="term" value="P:protein insertion into membrane"/>
    <property type="evidence" value="ECO:0007669"/>
    <property type="project" value="UniProtKB-UniRule"/>
</dbReference>
<dbReference type="CDD" id="cd15830">
    <property type="entry name" value="BamD"/>
    <property type="match status" value="1"/>
</dbReference>